<dbReference type="InterPro" id="IPR004358">
    <property type="entry name" value="Sig_transdc_His_kin-like_C"/>
</dbReference>
<dbReference type="Proteomes" id="UP001379533">
    <property type="component" value="Chromosome"/>
</dbReference>
<evidence type="ECO:0000256" key="2">
    <source>
        <dbReference type="ARBA" id="ARBA00012438"/>
    </source>
</evidence>
<name>A0ABZ2K2J6_9BACT</name>
<dbReference type="SUPFAM" id="SSF47384">
    <property type="entry name" value="Homodimeric domain of signal transducing histidine kinase"/>
    <property type="match status" value="1"/>
</dbReference>
<dbReference type="Gene3D" id="3.30.565.10">
    <property type="entry name" value="Histidine kinase-like ATPase, C-terminal domain"/>
    <property type="match status" value="1"/>
</dbReference>
<dbReference type="InterPro" id="IPR036097">
    <property type="entry name" value="HisK_dim/P_sf"/>
</dbReference>
<dbReference type="InterPro" id="IPR036890">
    <property type="entry name" value="HATPase_C_sf"/>
</dbReference>
<gene>
    <name evidence="10" type="ORF">LZC95_33405</name>
</gene>
<dbReference type="CDD" id="cd00075">
    <property type="entry name" value="HATPase"/>
    <property type="match status" value="1"/>
</dbReference>
<dbReference type="PANTHER" id="PTHR43065:SF10">
    <property type="entry name" value="PEROXIDE STRESS-ACTIVATED HISTIDINE KINASE MAK3"/>
    <property type="match status" value="1"/>
</dbReference>
<dbReference type="Gene3D" id="1.10.287.130">
    <property type="match status" value="1"/>
</dbReference>
<keyword evidence="4" id="KW-0808">Transferase</keyword>
<evidence type="ECO:0000256" key="4">
    <source>
        <dbReference type="ARBA" id="ARBA00022679"/>
    </source>
</evidence>
<dbReference type="EC" id="2.7.13.3" evidence="2"/>
<protein>
    <recommendedName>
        <fullName evidence="2">histidine kinase</fullName>
        <ecNumber evidence="2">2.7.13.3</ecNumber>
    </recommendedName>
</protein>
<dbReference type="RefSeq" id="WP_394841960.1">
    <property type="nucleotide sequence ID" value="NZ_CP089982.1"/>
</dbReference>
<dbReference type="SUPFAM" id="SSF55874">
    <property type="entry name" value="ATPase domain of HSP90 chaperone/DNA topoisomerase II/histidine kinase"/>
    <property type="match status" value="1"/>
</dbReference>
<dbReference type="SMART" id="SM00388">
    <property type="entry name" value="HisKA"/>
    <property type="match status" value="1"/>
</dbReference>
<proteinExistence type="predicted"/>
<feature type="domain" description="Histidine kinase" evidence="9">
    <location>
        <begin position="138"/>
        <end position="346"/>
    </location>
</feature>
<keyword evidence="3" id="KW-0597">Phosphoprotein</keyword>
<organism evidence="10 11">
    <name type="scientific">Pendulispora brunnea</name>
    <dbReference type="NCBI Taxonomy" id="2905690"/>
    <lineage>
        <taxon>Bacteria</taxon>
        <taxon>Pseudomonadati</taxon>
        <taxon>Myxococcota</taxon>
        <taxon>Myxococcia</taxon>
        <taxon>Myxococcales</taxon>
        <taxon>Sorangiineae</taxon>
        <taxon>Pendulisporaceae</taxon>
        <taxon>Pendulispora</taxon>
    </lineage>
</organism>
<sequence length="347" mass="37211">MRTNLESTDWLEEPAWTGTHLALKHAGAALAVCTREGLLVGATPSAYSLLARVGIATSTIPCKLPLLWERLEASAQGEAIDWRPPNSDVDGIRLGCTRHALGGAYFLIVMREISDKHVTLVQQLHRQRLEATGRLVAQIVHDLRAPLASIVFDAEVLVDRGAELAPAALRATGLAVRRAADRLRKTVDGLLGFAKLGPQSESEADLAECIERTCSLLRPSLRNGGHRIDVALAPSARSVQVPPLVVEQILVNLVMNALEAARAPVTVKITTSRTADTIRIVVQDDGPGMSAESRARAFEPFFTTKQKNSGLGLTASRDAALDVGGDLRIEPSEQGARFVITLGAKPL</sequence>
<dbReference type="Pfam" id="PF02518">
    <property type="entry name" value="HATPase_c"/>
    <property type="match status" value="1"/>
</dbReference>
<evidence type="ECO:0000256" key="1">
    <source>
        <dbReference type="ARBA" id="ARBA00000085"/>
    </source>
</evidence>
<dbReference type="GO" id="GO:0016301">
    <property type="term" value="F:kinase activity"/>
    <property type="evidence" value="ECO:0007669"/>
    <property type="project" value="UniProtKB-KW"/>
</dbReference>
<dbReference type="InterPro" id="IPR005467">
    <property type="entry name" value="His_kinase_dom"/>
</dbReference>
<evidence type="ECO:0000313" key="10">
    <source>
        <dbReference type="EMBL" id="WXA91340.1"/>
    </source>
</evidence>
<evidence type="ECO:0000256" key="7">
    <source>
        <dbReference type="ARBA" id="ARBA00022840"/>
    </source>
</evidence>
<keyword evidence="5" id="KW-0547">Nucleotide-binding</keyword>
<comment type="catalytic activity">
    <reaction evidence="1">
        <text>ATP + protein L-histidine = ADP + protein N-phospho-L-histidine.</text>
        <dbReference type="EC" id="2.7.13.3"/>
    </reaction>
</comment>
<dbReference type="SMART" id="SM00387">
    <property type="entry name" value="HATPase_c"/>
    <property type="match status" value="1"/>
</dbReference>
<keyword evidence="6 10" id="KW-0418">Kinase</keyword>
<accession>A0ABZ2K2J6</accession>
<dbReference type="EMBL" id="CP089982">
    <property type="protein sequence ID" value="WXA91340.1"/>
    <property type="molecule type" value="Genomic_DNA"/>
</dbReference>
<dbReference type="CDD" id="cd00082">
    <property type="entry name" value="HisKA"/>
    <property type="match status" value="1"/>
</dbReference>
<dbReference type="InterPro" id="IPR003594">
    <property type="entry name" value="HATPase_dom"/>
</dbReference>
<evidence type="ECO:0000256" key="5">
    <source>
        <dbReference type="ARBA" id="ARBA00022741"/>
    </source>
</evidence>
<dbReference type="Pfam" id="PF00512">
    <property type="entry name" value="HisKA"/>
    <property type="match status" value="1"/>
</dbReference>
<evidence type="ECO:0000313" key="11">
    <source>
        <dbReference type="Proteomes" id="UP001379533"/>
    </source>
</evidence>
<dbReference type="PRINTS" id="PR00344">
    <property type="entry name" value="BCTRLSENSOR"/>
</dbReference>
<evidence type="ECO:0000259" key="9">
    <source>
        <dbReference type="PROSITE" id="PS50109"/>
    </source>
</evidence>
<dbReference type="PANTHER" id="PTHR43065">
    <property type="entry name" value="SENSOR HISTIDINE KINASE"/>
    <property type="match status" value="1"/>
</dbReference>
<keyword evidence="7" id="KW-0067">ATP-binding</keyword>
<dbReference type="PROSITE" id="PS50109">
    <property type="entry name" value="HIS_KIN"/>
    <property type="match status" value="1"/>
</dbReference>
<keyword evidence="8" id="KW-0902">Two-component regulatory system</keyword>
<dbReference type="InterPro" id="IPR003661">
    <property type="entry name" value="HisK_dim/P_dom"/>
</dbReference>
<evidence type="ECO:0000256" key="8">
    <source>
        <dbReference type="ARBA" id="ARBA00023012"/>
    </source>
</evidence>
<evidence type="ECO:0000256" key="6">
    <source>
        <dbReference type="ARBA" id="ARBA00022777"/>
    </source>
</evidence>
<reference evidence="10 11" key="1">
    <citation type="submission" date="2021-12" db="EMBL/GenBank/DDBJ databases">
        <title>Discovery of the Pendulisporaceae a myxobacterial family with distinct sporulation behavior and unique specialized metabolism.</title>
        <authorList>
            <person name="Garcia R."/>
            <person name="Popoff A."/>
            <person name="Bader C.D."/>
            <person name="Loehr J."/>
            <person name="Walesch S."/>
            <person name="Walt C."/>
            <person name="Boldt J."/>
            <person name="Bunk B."/>
            <person name="Haeckl F.J.F.P.J."/>
            <person name="Gunesch A.P."/>
            <person name="Birkelbach J."/>
            <person name="Nuebel U."/>
            <person name="Pietschmann T."/>
            <person name="Bach T."/>
            <person name="Mueller R."/>
        </authorList>
    </citation>
    <scope>NUCLEOTIDE SEQUENCE [LARGE SCALE GENOMIC DNA]</scope>
    <source>
        <strain evidence="10 11">MSr12523</strain>
    </source>
</reference>
<evidence type="ECO:0000256" key="3">
    <source>
        <dbReference type="ARBA" id="ARBA00022553"/>
    </source>
</evidence>
<keyword evidence="11" id="KW-1185">Reference proteome</keyword>